<comment type="caution">
    <text evidence="1">The sequence shown here is derived from an EMBL/GenBank/DDBJ whole genome shotgun (WGS) entry which is preliminary data.</text>
</comment>
<organism evidence="1 2">
    <name type="scientific">Streblomastix strix</name>
    <dbReference type="NCBI Taxonomy" id="222440"/>
    <lineage>
        <taxon>Eukaryota</taxon>
        <taxon>Metamonada</taxon>
        <taxon>Preaxostyla</taxon>
        <taxon>Oxymonadida</taxon>
        <taxon>Streblomastigidae</taxon>
        <taxon>Streblomastix</taxon>
    </lineage>
</organism>
<protein>
    <submittedName>
        <fullName evidence="1">Uncharacterized protein</fullName>
    </submittedName>
</protein>
<accession>A0A5J4UUU6</accession>
<reference evidence="1 2" key="1">
    <citation type="submission" date="2019-03" db="EMBL/GenBank/DDBJ databases">
        <title>Single cell metagenomics reveals metabolic interactions within the superorganism composed of flagellate Streblomastix strix and complex community of Bacteroidetes bacteria on its surface.</title>
        <authorList>
            <person name="Treitli S.C."/>
            <person name="Kolisko M."/>
            <person name="Husnik F."/>
            <person name="Keeling P."/>
            <person name="Hampl V."/>
        </authorList>
    </citation>
    <scope>NUCLEOTIDE SEQUENCE [LARGE SCALE GENOMIC DNA]</scope>
    <source>
        <strain evidence="1">ST1C</strain>
    </source>
</reference>
<sequence>MILCDVKEINYHQYKVGRKWLIMQTGHYTNQVIGNSKFDDDRKRITMELDMDSSPRSVTFFVNDKEQNKYIVELPGSVRFFALLNKENSSFQVLKFE</sequence>
<gene>
    <name evidence="1" type="ORF">EZS28_030513</name>
</gene>
<evidence type="ECO:0000313" key="1">
    <source>
        <dbReference type="EMBL" id="KAA6373960.1"/>
    </source>
</evidence>
<name>A0A5J4UUU6_9EUKA</name>
<dbReference type="EMBL" id="SNRW01012335">
    <property type="protein sequence ID" value="KAA6373960.1"/>
    <property type="molecule type" value="Genomic_DNA"/>
</dbReference>
<dbReference type="Proteomes" id="UP000324800">
    <property type="component" value="Unassembled WGS sequence"/>
</dbReference>
<dbReference type="AlphaFoldDB" id="A0A5J4UUU6"/>
<evidence type="ECO:0000313" key="2">
    <source>
        <dbReference type="Proteomes" id="UP000324800"/>
    </source>
</evidence>
<proteinExistence type="predicted"/>